<evidence type="ECO:0000313" key="3">
    <source>
        <dbReference type="EMBL" id="GIJ29226.1"/>
    </source>
</evidence>
<keyword evidence="1" id="KW-0812">Transmembrane</keyword>
<dbReference type="EMBL" id="BOPC01000064">
    <property type="protein sequence ID" value="GIJ29226.1"/>
    <property type="molecule type" value="Genomic_DNA"/>
</dbReference>
<reference evidence="3 4" key="1">
    <citation type="submission" date="2021-01" db="EMBL/GenBank/DDBJ databases">
        <title>Whole genome shotgun sequence of Verrucosispora qiuiae NBRC 106684.</title>
        <authorList>
            <person name="Komaki H."/>
            <person name="Tamura T."/>
        </authorList>
    </citation>
    <scope>NUCLEOTIDE SEQUENCE [LARGE SCALE GENOMIC DNA]</scope>
    <source>
        <strain evidence="3 4">NBRC 106684</strain>
    </source>
</reference>
<dbReference type="InterPro" id="IPR005804">
    <property type="entry name" value="FA_desaturase_dom"/>
</dbReference>
<proteinExistence type="predicted"/>
<keyword evidence="1" id="KW-0472">Membrane</keyword>
<dbReference type="RefSeq" id="WP_204036699.1">
    <property type="nucleotide sequence ID" value="NZ_BOPC01000064.1"/>
</dbReference>
<evidence type="ECO:0000256" key="1">
    <source>
        <dbReference type="SAM" id="Phobius"/>
    </source>
</evidence>
<feature type="domain" description="Fatty acid desaturase" evidence="2">
    <location>
        <begin position="50"/>
        <end position="273"/>
    </location>
</feature>
<evidence type="ECO:0000259" key="2">
    <source>
        <dbReference type="Pfam" id="PF00487"/>
    </source>
</evidence>
<feature type="transmembrane region" description="Helical" evidence="1">
    <location>
        <begin position="176"/>
        <end position="198"/>
    </location>
</feature>
<dbReference type="PANTHER" id="PTHR12879">
    <property type="entry name" value="SPHINGOLIPID DELTA 4 DESATURASE/C-4 HYDROXYLASE PROTEIN DES2"/>
    <property type="match status" value="1"/>
</dbReference>
<keyword evidence="1" id="KW-1133">Transmembrane helix</keyword>
<accession>A0ABQ4JG23</accession>
<feature type="transmembrane region" description="Helical" evidence="1">
    <location>
        <begin position="26"/>
        <end position="45"/>
    </location>
</feature>
<dbReference type="PANTHER" id="PTHR12879:SF8">
    <property type="entry name" value="SPHINGOLIPID DELTA(4)-DESATURASE DES1"/>
    <property type="match status" value="1"/>
</dbReference>
<feature type="transmembrane region" description="Helical" evidence="1">
    <location>
        <begin position="204"/>
        <end position="223"/>
    </location>
</feature>
<gene>
    <name evidence="3" type="ORF">Vqi01_43880</name>
</gene>
<dbReference type="Proteomes" id="UP000653076">
    <property type="component" value="Unassembled WGS sequence"/>
</dbReference>
<feature type="transmembrane region" description="Helical" evidence="1">
    <location>
        <begin position="51"/>
        <end position="71"/>
    </location>
</feature>
<evidence type="ECO:0000313" key="4">
    <source>
        <dbReference type="Proteomes" id="UP000653076"/>
    </source>
</evidence>
<organism evidence="3 4">
    <name type="scientific">Micromonospora qiuiae</name>
    <dbReference type="NCBI Taxonomy" id="502268"/>
    <lineage>
        <taxon>Bacteria</taxon>
        <taxon>Bacillati</taxon>
        <taxon>Actinomycetota</taxon>
        <taxon>Actinomycetes</taxon>
        <taxon>Micromonosporales</taxon>
        <taxon>Micromonosporaceae</taxon>
        <taxon>Micromonospora</taxon>
    </lineage>
</organism>
<sequence length="316" mass="35366">MTTREQSLEPDRALIASLARADRWRVAVRTLVILGAYAGTVVLALQPAVGWWALLCSVFLAFVLTGFLNAVHDCVHRAHLRSKLGNRIAGAAWGTPITMNFTIYRHEHLVHHRFTGVEGDTEKPQHFESAGSYLHAMSGVSYWPVLAAFIAKTSLGELPENLNTPERRRDARIDNWVVVGWLALMVTLTVFFPVALLVAYWLPLFLVMPAAMIMAVPEHYGLWGTPDVMRNTRTVRSNGFVRYFIWNGNYHAEHHRYPAVASVNLHRLHKALPQPHPVQVRSYVGFHLGLLRALLRGDKDYGKVPADDTATPAGQG</sequence>
<keyword evidence="4" id="KW-1185">Reference proteome</keyword>
<name>A0ABQ4JG23_9ACTN</name>
<comment type="caution">
    <text evidence="3">The sequence shown here is derived from an EMBL/GenBank/DDBJ whole genome shotgun (WGS) entry which is preliminary data.</text>
</comment>
<dbReference type="Pfam" id="PF00487">
    <property type="entry name" value="FA_desaturase"/>
    <property type="match status" value="1"/>
</dbReference>
<protein>
    <submittedName>
        <fullName evidence="3">Fatty acid desaturase</fullName>
    </submittedName>
</protein>